<keyword evidence="2" id="KW-0489">Methyltransferase</keyword>
<gene>
    <name evidence="2" type="ORF">GCM10009069_24940</name>
</gene>
<protein>
    <submittedName>
        <fullName evidence="2">SAM-dependent methyltransferase</fullName>
    </submittedName>
</protein>
<dbReference type="Gene3D" id="3.40.50.150">
    <property type="entry name" value="Vaccinia Virus protein VP39"/>
    <property type="match status" value="1"/>
</dbReference>
<dbReference type="Proteomes" id="UP000634004">
    <property type="component" value="Unassembled WGS sequence"/>
</dbReference>
<dbReference type="InterPro" id="IPR029063">
    <property type="entry name" value="SAM-dependent_MTases_sf"/>
</dbReference>
<dbReference type="SUPFAM" id="SSF53335">
    <property type="entry name" value="S-adenosyl-L-methionine-dependent methyltransferases"/>
    <property type="match status" value="1"/>
</dbReference>
<dbReference type="PANTHER" id="PTHR20974:SF0">
    <property type="entry name" value="UPF0585 PROTEIN CG18661"/>
    <property type="match status" value="1"/>
</dbReference>
<evidence type="ECO:0000313" key="3">
    <source>
        <dbReference type="Proteomes" id="UP000634004"/>
    </source>
</evidence>
<dbReference type="RefSeq" id="WP_189498954.1">
    <property type="nucleotide sequence ID" value="NZ_BMZH01000012.1"/>
</dbReference>
<dbReference type="PANTHER" id="PTHR20974">
    <property type="entry name" value="UPF0585 PROTEIN CG18661"/>
    <property type="match status" value="1"/>
</dbReference>
<name>A0A8J3CRG5_9PROT</name>
<dbReference type="InterPro" id="IPR010342">
    <property type="entry name" value="DUF938"/>
</dbReference>
<dbReference type="EMBL" id="BMZH01000012">
    <property type="protein sequence ID" value="GHB01138.1"/>
    <property type="molecule type" value="Genomic_DNA"/>
</dbReference>
<reference evidence="2" key="2">
    <citation type="submission" date="2020-09" db="EMBL/GenBank/DDBJ databases">
        <authorList>
            <person name="Sun Q."/>
            <person name="Kim S."/>
        </authorList>
    </citation>
    <scope>NUCLEOTIDE SEQUENCE</scope>
    <source>
        <strain evidence="2">KCTC 32513</strain>
    </source>
</reference>
<accession>A0A8J3CRG5</accession>
<keyword evidence="3" id="KW-1185">Reference proteome</keyword>
<comment type="caution">
    <text evidence="2">The sequence shown here is derived from an EMBL/GenBank/DDBJ whole genome shotgun (WGS) entry which is preliminary data.</text>
</comment>
<reference evidence="2" key="1">
    <citation type="journal article" date="2014" name="Int. J. Syst. Evol. Microbiol.">
        <title>Complete genome sequence of Corynebacterium casei LMG S-19264T (=DSM 44701T), isolated from a smear-ripened cheese.</title>
        <authorList>
            <consortium name="US DOE Joint Genome Institute (JGI-PGF)"/>
            <person name="Walter F."/>
            <person name="Albersmeier A."/>
            <person name="Kalinowski J."/>
            <person name="Ruckert C."/>
        </authorList>
    </citation>
    <scope>NUCLEOTIDE SEQUENCE</scope>
    <source>
        <strain evidence="2">KCTC 32513</strain>
    </source>
</reference>
<proteinExistence type="predicted"/>
<feature type="region of interest" description="Disordered" evidence="1">
    <location>
        <begin position="1"/>
        <end position="20"/>
    </location>
</feature>
<organism evidence="2 3">
    <name type="scientific">Algimonas arctica</name>
    <dbReference type="NCBI Taxonomy" id="1479486"/>
    <lineage>
        <taxon>Bacteria</taxon>
        <taxon>Pseudomonadati</taxon>
        <taxon>Pseudomonadota</taxon>
        <taxon>Alphaproteobacteria</taxon>
        <taxon>Maricaulales</taxon>
        <taxon>Robiginitomaculaceae</taxon>
        <taxon>Algimonas</taxon>
    </lineage>
</organism>
<keyword evidence="2" id="KW-0808">Transferase</keyword>
<evidence type="ECO:0000313" key="2">
    <source>
        <dbReference type="EMBL" id="GHB01138.1"/>
    </source>
</evidence>
<dbReference type="GO" id="GO:0032259">
    <property type="term" value="P:methylation"/>
    <property type="evidence" value="ECO:0007669"/>
    <property type="project" value="UniProtKB-KW"/>
</dbReference>
<dbReference type="Pfam" id="PF06080">
    <property type="entry name" value="DUF938"/>
    <property type="match status" value="1"/>
</dbReference>
<sequence>MTEKPIALEDSGRDGNRLFSPSAGRNKHLIAAWLAEHLSNKARILEVGSGTGEHGAALGTVCPDVIWQYSDPDANSRASQSAWKQDNWPEPLALDLTVPDWAAPLGSFDAIYSANMIHIAPIEAAVGLARGAAQLTDTVFLYGPFLFGERSAASNIDFDASLKRRDMRWGVREFADVKHIFENEGFKQSERFDMPRNNHIVRLSKH</sequence>
<feature type="compositionally biased region" description="Basic and acidic residues" evidence="1">
    <location>
        <begin position="1"/>
        <end position="16"/>
    </location>
</feature>
<dbReference type="GO" id="GO:0008168">
    <property type="term" value="F:methyltransferase activity"/>
    <property type="evidence" value="ECO:0007669"/>
    <property type="project" value="UniProtKB-KW"/>
</dbReference>
<dbReference type="AlphaFoldDB" id="A0A8J3CRG5"/>
<evidence type="ECO:0000256" key="1">
    <source>
        <dbReference type="SAM" id="MobiDB-lite"/>
    </source>
</evidence>